<dbReference type="Pfam" id="PF00586">
    <property type="entry name" value="AIRS"/>
    <property type="match status" value="1"/>
</dbReference>
<protein>
    <submittedName>
        <fullName evidence="3">AIR synthase-related protein</fullName>
    </submittedName>
</protein>
<dbReference type="PANTHER" id="PTHR30270:SF2">
    <property type="entry name" value="HYDROGENASE EXPRESSION_FORMATION PROTEIN"/>
    <property type="match status" value="1"/>
</dbReference>
<dbReference type="Gene3D" id="3.90.650.10">
    <property type="entry name" value="PurM-like C-terminal domain"/>
    <property type="match status" value="1"/>
</dbReference>
<dbReference type="InterPro" id="IPR010918">
    <property type="entry name" value="PurM-like_C_dom"/>
</dbReference>
<dbReference type="InterPro" id="IPR016188">
    <property type="entry name" value="PurM-like_N"/>
</dbReference>
<dbReference type="GO" id="GO:0009030">
    <property type="term" value="F:thiamine-phosphate kinase activity"/>
    <property type="evidence" value="ECO:0007669"/>
    <property type="project" value="InterPro"/>
</dbReference>
<feature type="domain" description="PurM-like C-terminal" evidence="2">
    <location>
        <begin position="294"/>
        <end position="392"/>
    </location>
</feature>
<dbReference type="RefSeq" id="WP_147662874.1">
    <property type="nucleotide sequence ID" value="NZ_CP042905.2"/>
</dbReference>
<evidence type="ECO:0000313" key="4">
    <source>
        <dbReference type="Proteomes" id="UP000321408"/>
    </source>
</evidence>
<reference evidence="3 4" key="2">
    <citation type="journal article" date="2024" name="Int. J. Syst. Evol. Microbiol.">
        <title>Promethearchaeum syntrophicum gen. nov., sp. nov., an anaerobic, obligately syntrophic archaeon, the first isolate of the lineage 'Asgard' archaea, and proposal of the new archaeal phylum Promethearchaeota phyl. nov. and kingdom Promethearchaeati regn. nov.</title>
        <authorList>
            <person name="Imachi H."/>
            <person name="Nobu M.K."/>
            <person name="Kato S."/>
            <person name="Takaki Y."/>
            <person name="Miyazaki M."/>
            <person name="Miyata M."/>
            <person name="Ogawara M."/>
            <person name="Saito Y."/>
            <person name="Sakai S."/>
            <person name="Tahara Y.O."/>
            <person name="Takano Y."/>
            <person name="Tasumi E."/>
            <person name="Uematsu K."/>
            <person name="Yoshimura T."/>
            <person name="Itoh T."/>
            <person name="Ohkuma M."/>
            <person name="Takai K."/>
        </authorList>
    </citation>
    <scope>NUCLEOTIDE SEQUENCE [LARGE SCALE GENOMIC DNA]</scope>
    <source>
        <strain evidence="3 4">MK-D1</strain>
    </source>
</reference>
<evidence type="ECO:0000259" key="1">
    <source>
        <dbReference type="Pfam" id="PF00586"/>
    </source>
</evidence>
<dbReference type="SUPFAM" id="SSF56042">
    <property type="entry name" value="PurM C-terminal domain-like"/>
    <property type="match status" value="1"/>
</dbReference>
<keyword evidence="4" id="KW-1185">Reference proteome</keyword>
<dbReference type="InterPro" id="IPR036676">
    <property type="entry name" value="PurM-like_C_sf"/>
</dbReference>
<dbReference type="KEGG" id="psyt:DSAG12_01807"/>
<dbReference type="GeneID" id="41329800"/>
<name>A0A5B9D9T7_9ARCH</name>
<reference evidence="3 4" key="1">
    <citation type="journal article" date="2020" name="Nature">
        <title>Isolation of an archaeon at the prokaryote-eukaryote interface.</title>
        <authorList>
            <person name="Imachi H."/>
            <person name="Nobu M.K."/>
            <person name="Nakahara N."/>
            <person name="Morono Y."/>
            <person name="Ogawara M."/>
            <person name="Takaki Y."/>
            <person name="Takano Y."/>
            <person name="Uematsu K."/>
            <person name="Ikuta T."/>
            <person name="Ito M."/>
            <person name="Matsui Y."/>
            <person name="Miyazaki M."/>
            <person name="Murata K."/>
            <person name="Saito Y."/>
            <person name="Sakai S."/>
            <person name="Song C."/>
            <person name="Tasumi E."/>
            <person name="Yamanaka Y."/>
            <person name="Yamaguchi T."/>
            <person name="Kamagata Y."/>
            <person name="Tamaki H."/>
            <person name="Takai K."/>
        </authorList>
    </citation>
    <scope>NUCLEOTIDE SEQUENCE [LARGE SCALE GENOMIC DNA]</scope>
    <source>
        <strain evidence="3 4">MK-D1</strain>
    </source>
</reference>
<dbReference type="InterPro" id="IPR036921">
    <property type="entry name" value="PurM-like_N_sf"/>
</dbReference>
<dbReference type="GO" id="GO:0009228">
    <property type="term" value="P:thiamine biosynthetic process"/>
    <property type="evidence" value="ECO:0007669"/>
    <property type="project" value="InterPro"/>
</dbReference>
<dbReference type="Proteomes" id="UP000321408">
    <property type="component" value="Chromosome"/>
</dbReference>
<dbReference type="SUPFAM" id="SSF55326">
    <property type="entry name" value="PurM N-terminal domain-like"/>
    <property type="match status" value="1"/>
</dbReference>
<accession>A0A5B9D9T7</accession>
<dbReference type="InterPro" id="IPR006283">
    <property type="entry name" value="ThiL-like"/>
</dbReference>
<feature type="domain" description="PurM-like N-terminal" evidence="1">
    <location>
        <begin position="132"/>
        <end position="231"/>
    </location>
</feature>
<dbReference type="Gene3D" id="3.30.1330.10">
    <property type="entry name" value="PurM-like, N-terminal domain"/>
    <property type="match status" value="1"/>
</dbReference>
<sequence length="455" mass="50614">MTDLEGISKKLLEKKTPNHIIIERLIQEYKTFKELPKDNLTSMANAILKESQNSMISIEENSILKNIIQIPESHVTMGEGGVGCRGRGDFFVHELLTKISETQIHPFIPPSSLDDTGAVKWYNNEDQDPIIILSKMEGMHSRLSDFPFLAGFHVTRAALRDIYVKGGIPISLMVDVHLADDGDIGKLFDFQAGIAVVAELSGVPITAGSTLRIGGDMVIGERLTGGIAGIGIMKYPFFRKNIQISDDILMIEGAGGGTIATTALYSNNPEYLMETININFLKASKCLLNSPNLCNSIHSMSDITNGGLRGDLYEICNEANCGFQIDLTKVKALVNPKILELLETNGVDYLGVSLDSLMIFCDPKISLDIINKLTSENIKISKIGHCIEEKEIFFESGTNKRKILPRFRESAYTEIKKVVDLHQINEDKIKNQIKSTFEKSMQKRNEIIQYIKNLE</sequence>
<evidence type="ECO:0000259" key="2">
    <source>
        <dbReference type="Pfam" id="PF02769"/>
    </source>
</evidence>
<proteinExistence type="predicted"/>
<evidence type="ECO:0000313" key="3">
    <source>
        <dbReference type="EMBL" id="QEE15979.1"/>
    </source>
</evidence>
<organism evidence="3 4">
    <name type="scientific">Promethearchaeum syntrophicum</name>
    <dbReference type="NCBI Taxonomy" id="2594042"/>
    <lineage>
        <taxon>Archaea</taxon>
        <taxon>Promethearchaeati</taxon>
        <taxon>Promethearchaeota</taxon>
        <taxon>Promethearchaeia</taxon>
        <taxon>Promethearchaeales</taxon>
        <taxon>Promethearchaeaceae</taxon>
        <taxon>Promethearchaeum</taxon>
    </lineage>
</organism>
<dbReference type="Pfam" id="PF02769">
    <property type="entry name" value="AIRS_C"/>
    <property type="match status" value="1"/>
</dbReference>
<gene>
    <name evidence="3" type="ORF">DSAG12_01807</name>
</gene>
<dbReference type="PANTHER" id="PTHR30270">
    <property type="entry name" value="THIAMINE-MONOPHOSPHATE KINASE"/>
    <property type="match status" value="1"/>
</dbReference>
<dbReference type="AlphaFoldDB" id="A0A5B9D9T7"/>
<dbReference type="OrthoDB" id="42306at2157"/>
<dbReference type="EMBL" id="CP042905">
    <property type="protein sequence ID" value="QEE15979.1"/>
    <property type="molecule type" value="Genomic_DNA"/>
</dbReference>